<comment type="similarity">
    <text evidence="1">Belongs to the phD/YefM antitoxin family.</text>
</comment>
<dbReference type="Gene3D" id="3.40.1620.10">
    <property type="entry name" value="YefM-like domain"/>
    <property type="match status" value="1"/>
</dbReference>
<proteinExistence type="inferred from homology"/>
<evidence type="ECO:0000313" key="3">
    <source>
        <dbReference type="Proteomes" id="UP000034894"/>
    </source>
</evidence>
<evidence type="ECO:0000256" key="1">
    <source>
        <dbReference type="ARBA" id="ARBA00009981"/>
    </source>
</evidence>
<name>A0A0G1DIX7_9BACT</name>
<evidence type="ECO:0000313" key="2">
    <source>
        <dbReference type="EMBL" id="KKS97800.1"/>
    </source>
</evidence>
<dbReference type="InterPro" id="IPR036165">
    <property type="entry name" value="YefM-like_sf"/>
</dbReference>
<dbReference type="STRING" id="1618443.UV73_C0005G0077"/>
<dbReference type="Proteomes" id="UP000034894">
    <property type="component" value="Unassembled WGS sequence"/>
</dbReference>
<gene>
    <name evidence="2" type="ORF">UV73_C0005G0077</name>
</gene>
<dbReference type="EMBL" id="LCFP01000005">
    <property type="protein sequence ID" value="KKS97800.1"/>
    <property type="molecule type" value="Genomic_DNA"/>
</dbReference>
<dbReference type="AlphaFoldDB" id="A0A0G1DIX7"/>
<organism evidence="2 3">
    <name type="scientific">Candidatus Gottesmanbacteria bacterium GW2011_GWA2_43_14</name>
    <dbReference type="NCBI Taxonomy" id="1618443"/>
    <lineage>
        <taxon>Bacteria</taxon>
        <taxon>Candidatus Gottesmaniibacteriota</taxon>
    </lineage>
</organism>
<dbReference type="SUPFAM" id="SSF143120">
    <property type="entry name" value="YefM-like"/>
    <property type="match status" value="1"/>
</dbReference>
<reference evidence="2 3" key="1">
    <citation type="journal article" date="2015" name="Nature">
        <title>rRNA introns, odd ribosomes, and small enigmatic genomes across a large radiation of phyla.</title>
        <authorList>
            <person name="Brown C.T."/>
            <person name="Hug L.A."/>
            <person name="Thomas B.C."/>
            <person name="Sharon I."/>
            <person name="Castelle C.J."/>
            <person name="Singh A."/>
            <person name="Wilkins M.J."/>
            <person name="Williams K.H."/>
            <person name="Banfield J.F."/>
        </authorList>
    </citation>
    <scope>NUCLEOTIDE SEQUENCE [LARGE SCALE GENOMIC DNA]</scope>
</reference>
<protein>
    <submittedName>
        <fullName evidence="2">Prevent-host-death family protein</fullName>
    </submittedName>
</protein>
<sequence>MKVLSVGEFKAKFSEVVESLLQGKETVVSYGKKKEKIGVMIPYKDYQKKKKVQLGILKGKVSVEFAKDFKMTVDEFLKL</sequence>
<accession>A0A0G1DIX7</accession>
<comment type="caution">
    <text evidence="2">The sequence shown here is derived from an EMBL/GenBank/DDBJ whole genome shotgun (WGS) entry which is preliminary data.</text>
</comment>